<name>A0A8S0WWW5_CYCAE</name>
<dbReference type="OrthoDB" id="3145912at2759"/>
<accession>A0A8S0WWW5</accession>
<organism evidence="1 2">
    <name type="scientific">Cyclocybe aegerita</name>
    <name type="common">Black poplar mushroom</name>
    <name type="synonym">Agrocybe aegerita</name>
    <dbReference type="NCBI Taxonomy" id="1973307"/>
    <lineage>
        <taxon>Eukaryota</taxon>
        <taxon>Fungi</taxon>
        <taxon>Dikarya</taxon>
        <taxon>Basidiomycota</taxon>
        <taxon>Agaricomycotina</taxon>
        <taxon>Agaricomycetes</taxon>
        <taxon>Agaricomycetidae</taxon>
        <taxon>Agaricales</taxon>
        <taxon>Agaricineae</taxon>
        <taxon>Bolbitiaceae</taxon>
        <taxon>Cyclocybe</taxon>
    </lineage>
</organism>
<protein>
    <submittedName>
        <fullName evidence="1">Uncharacterized protein</fullName>
    </submittedName>
</protein>
<evidence type="ECO:0000313" key="1">
    <source>
        <dbReference type="EMBL" id="CAA7260808.1"/>
    </source>
</evidence>
<keyword evidence="2" id="KW-1185">Reference proteome</keyword>
<dbReference type="EMBL" id="CACVBS010000030">
    <property type="protein sequence ID" value="CAA7260808.1"/>
    <property type="molecule type" value="Genomic_DNA"/>
</dbReference>
<dbReference type="Proteomes" id="UP000467700">
    <property type="component" value="Unassembled WGS sequence"/>
</dbReference>
<comment type="caution">
    <text evidence="1">The sequence shown here is derived from an EMBL/GenBank/DDBJ whole genome shotgun (WGS) entry which is preliminary data.</text>
</comment>
<gene>
    <name evidence="1" type="ORF">AAE3_LOCUS3013</name>
</gene>
<dbReference type="AlphaFoldDB" id="A0A8S0WWW5"/>
<evidence type="ECO:0000313" key="2">
    <source>
        <dbReference type="Proteomes" id="UP000467700"/>
    </source>
</evidence>
<proteinExistence type="predicted"/>
<sequence>MSETIHDCGSTSIPLRLPLELERDIFEIAAYKDLGSAYHFLLVAKRVYQWIEPMVYRVLLRFNARLGRKSRPYPLLYQFEEPRQEPSPRLKQVSAYTTHLLLQDICADVAISILKLYNNLEDLALWAISGPYRPLARTLTTLKLQRLSISLHFLLLQDSSFKFDPTLFPHLTHLEIVDAAGELDRVWSKLHLLPRLSHLALSTPFFDIISDIRNAVDTLLHDSLTLKFLILCSTLEFDFGREDPRVVLFDASRLSIDDWEHGARGGRDLWTIAEGLQRERQQSENARC</sequence>
<reference evidence="1 2" key="1">
    <citation type="submission" date="2020-01" db="EMBL/GenBank/DDBJ databases">
        <authorList>
            <person name="Gupta K D."/>
        </authorList>
    </citation>
    <scope>NUCLEOTIDE SEQUENCE [LARGE SCALE GENOMIC DNA]</scope>
</reference>